<proteinExistence type="predicted"/>
<evidence type="ECO:0000256" key="1">
    <source>
        <dbReference type="PIRSR" id="PIRSR601310-1"/>
    </source>
</evidence>
<protein>
    <submittedName>
        <fullName evidence="5">Histidine triad (HIT) protein</fullName>
    </submittedName>
</protein>
<dbReference type="OrthoDB" id="9784774at2"/>
<feature type="active site" description="Tele-AMP-histidine intermediate" evidence="1">
    <location>
        <position position="94"/>
    </location>
</feature>
<organism evidence="5 6">
    <name type="scientific">Halothermothrix orenii (strain H 168 / OCM 544 / DSM 9562)</name>
    <dbReference type="NCBI Taxonomy" id="373903"/>
    <lineage>
        <taxon>Bacteria</taxon>
        <taxon>Bacillati</taxon>
        <taxon>Bacillota</taxon>
        <taxon>Clostridia</taxon>
        <taxon>Halanaerobiales</taxon>
        <taxon>Halothermotrichaceae</taxon>
        <taxon>Halothermothrix</taxon>
    </lineage>
</organism>
<evidence type="ECO:0000313" key="5">
    <source>
        <dbReference type="EMBL" id="ACL69214.1"/>
    </source>
</evidence>
<accession>B8D1Y7</accession>
<dbReference type="eggNOG" id="COG0537">
    <property type="taxonomic scope" value="Bacteria"/>
</dbReference>
<dbReference type="PANTHER" id="PTHR42997:SF1">
    <property type="entry name" value="AP-4-A PHOSPHORYLASE"/>
    <property type="match status" value="1"/>
</dbReference>
<dbReference type="InterPro" id="IPR001310">
    <property type="entry name" value="Histidine_triad_HIT"/>
</dbReference>
<dbReference type="InterPro" id="IPR052908">
    <property type="entry name" value="AP-4-A_phosphorylase"/>
</dbReference>
<dbReference type="KEGG" id="hor:Hore_04560"/>
<dbReference type="AlphaFoldDB" id="B8D1Y7"/>
<dbReference type="GO" id="GO:0003824">
    <property type="term" value="F:catalytic activity"/>
    <property type="evidence" value="ECO:0007669"/>
    <property type="project" value="InterPro"/>
</dbReference>
<reference evidence="5 6" key="1">
    <citation type="journal article" date="2009" name="PLoS ONE">
        <title>Genome analysis of the anaerobic thermohalophilic bacterium Halothermothrix orenii.</title>
        <authorList>
            <person name="Mavromatis K."/>
            <person name="Ivanova N."/>
            <person name="Anderson I."/>
            <person name="Lykidis A."/>
            <person name="Hooper S.D."/>
            <person name="Sun H."/>
            <person name="Kunin V."/>
            <person name="Lapidus A."/>
            <person name="Hugenholtz P."/>
            <person name="Patel B."/>
            <person name="Kyrpides N.C."/>
        </authorList>
    </citation>
    <scope>NUCLEOTIDE SEQUENCE [LARGE SCALE GENOMIC DNA]</scope>
    <source>
        <strain evidence="6">H 168 / OCM 544 / DSM 9562</strain>
    </source>
</reference>
<dbReference type="InterPro" id="IPR036265">
    <property type="entry name" value="HIT-like_sf"/>
</dbReference>
<dbReference type="PANTHER" id="PTHR42997">
    <property type="entry name" value="HIT FAMILY HYDROLASE"/>
    <property type="match status" value="1"/>
</dbReference>
<dbReference type="STRING" id="373903.Hore_04560"/>
<dbReference type="Proteomes" id="UP000000719">
    <property type="component" value="Chromosome"/>
</dbReference>
<dbReference type="Pfam" id="PF01230">
    <property type="entry name" value="HIT"/>
    <property type="match status" value="1"/>
</dbReference>
<dbReference type="PRINTS" id="PR00332">
    <property type="entry name" value="HISTRIAD"/>
</dbReference>
<feature type="short sequence motif" description="Histidine triad motif" evidence="2 3">
    <location>
        <begin position="92"/>
        <end position="96"/>
    </location>
</feature>
<dbReference type="HOGENOM" id="CLU_056776_5_1_9"/>
<feature type="domain" description="HIT" evidence="4">
    <location>
        <begin position="1"/>
        <end position="107"/>
    </location>
</feature>
<dbReference type="SUPFAM" id="SSF54197">
    <property type="entry name" value="HIT-like"/>
    <property type="match status" value="1"/>
</dbReference>
<evidence type="ECO:0000256" key="3">
    <source>
        <dbReference type="PROSITE-ProRule" id="PRU00464"/>
    </source>
</evidence>
<evidence type="ECO:0000313" key="6">
    <source>
        <dbReference type="Proteomes" id="UP000000719"/>
    </source>
</evidence>
<dbReference type="PROSITE" id="PS00892">
    <property type="entry name" value="HIT_1"/>
    <property type="match status" value="1"/>
</dbReference>
<evidence type="ECO:0000259" key="4">
    <source>
        <dbReference type="PROSITE" id="PS51084"/>
    </source>
</evidence>
<dbReference type="Gene3D" id="3.30.428.10">
    <property type="entry name" value="HIT-like"/>
    <property type="match status" value="1"/>
</dbReference>
<evidence type="ECO:0000256" key="2">
    <source>
        <dbReference type="PIRSR" id="PIRSR601310-3"/>
    </source>
</evidence>
<name>B8D1Y7_HALOH</name>
<dbReference type="PROSITE" id="PS51084">
    <property type="entry name" value="HIT_2"/>
    <property type="match status" value="1"/>
</dbReference>
<dbReference type="InterPro" id="IPR019808">
    <property type="entry name" value="Histidine_triad_CS"/>
</dbReference>
<sequence>MNCPFCAISHKDYIAENEYAFAIYDKYPVNKGHALIIPKRHVASYFDITERERQAIFKLVDRCKTLLDEKFNPDGYNIGINVGKYAGQTVMHLHVHLIPRYKGDIDDPTGGVRGVIPEKRVY</sequence>
<keyword evidence="6" id="KW-1185">Reference proteome</keyword>
<gene>
    <name evidence="5" type="ordered locus">Hore_04560</name>
</gene>
<dbReference type="EMBL" id="CP001098">
    <property type="protein sequence ID" value="ACL69214.1"/>
    <property type="molecule type" value="Genomic_DNA"/>
</dbReference>
<dbReference type="RefSeq" id="WP_012635402.1">
    <property type="nucleotide sequence ID" value="NC_011899.1"/>
</dbReference>
<dbReference type="InterPro" id="IPR011146">
    <property type="entry name" value="HIT-like"/>
</dbReference>